<feature type="domain" description="Cuticle protein CPCFC" evidence="2">
    <location>
        <begin position="73"/>
        <end position="88"/>
    </location>
</feature>
<dbReference type="Pfam" id="PF17223">
    <property type="entry name" value="CPCFC"/>
    <property type="match status" value="2"/>
</dbReference>
<sequence length="168" mass="17806">MMNARLIILAVCVVGTFGNPIPLAAKYPAGVNPHACPNYPYCDNALTAHAPYAAPAYAAYGHHGGVPGAAAKYPAGVDPHLCPNYPFCGPAVAHVPGVHGGWEGAGAWAGAHHGWDDGSYHGDDEGTYYGGDDDGSYNHWDDGSYNEWDDGSYNHWDDGSYHGDGHHW</sequence>
<dbReference type="EMBL" id="KZ309003">
    <property type="protein sequence ID" value="KAG8236257.1"/>
    <property type="molecule type" value="Genomic_DNA"/>
</dbReference>
<name>A0A8K0P7R0_LADFU</name>
<organism evidence="3 4">
    <name type="scientific">Ladona fulva</name>
    <name type="common">Scarce chaser dragonfly</name>
    <name type="synonym">Libellula fulva</name>
    <dbReference type="NCBI Taxonomy" id="123851"/>
    <lineage>
        <taxon>Eukaryota</taxon>
        <taxon>Metazoa</taxon>
        <taxon>Ecdysozoa</taxon>
        <taxon>Arthropoda</taxon>
        <taxon>Hexapoda</taxon>
        <taxon>Insecta</taxon>
        <taxon>Pterygota</taxon>
        <taxon>Palaeoptera</taxon>
        <taxon>Odonata</taxon>
        <taxon>Epiprocta</taxon>
        <taxon>Anisoptera</taxon>
        <taxon>Libelluloidea</taxon>
        <taxon>Libellulidae</taxon>
        <taxon>Ladona</taxon>
    </lineage>
</organism>
<reference evidence="3" key="2">
    <citation type="submission" date="2017-10" db="EMBL/GenBank/DDBJ databases">
        <title>Ladona fulva Genome sequencing and assembly.</title>
        <authorList>
            <person name="Murali S."/>
            <person name="Richards S."/>
            <person name="Bandaranaike D."/>
            <person name="Bellair M."/>
            <person name="Blankenburg K."/>
            <person name="Chao H."/>
            <person name="Dinh H."/>
            <person name="Doddapaneni H."/>
            <person name="Dugan-Rocha S."/>
            <person name="Elkadiri S."/>
            <person name="Gnanaolivu R."/>
            <person name="Hernandez B."/>
            <person name="Skinner E."/>
            <person name="Javaid M."/>
            <person name="Lee S."/>
            <person name="Li M."/>
            <person name="Ming W."/>
            <person name="Munidasa M."/>
            <person name="Muniz J."/>
            <person name="Nguyen L."/>
            <person name="Hughes D."/>
            <person name="Osuji N."/>
            <person name="Pu L.-L."/>
            <person name="Puazo M."/>
            <person name="Qu C."/>
            <person name="Quiroz J."/>
            <person name="Raj R."/>
            <person name="Weissenberger G."/>
            <person name="Xin Y."/>
            <person name="Zou X."/>
            <person name="Han Y."/>
            <person name="Worley K."/>
            <person name="Muzny D."/>
            <person name="Gibbs R."/>
        </authorList>
    </citation>
    <scope>NUCLEOTIDE SEQUENCE</scope>
    <source>
        <strain evidence="3">Sampled in the wild</strain>
    </source>
</reference>
<dbReference type="GO" id="GO:0042302">
    <property type="term" value="F:structural constituent of cuticle"/>
    <property type="evidence" value="ECO:0007669"/>
    <property type="project" value="InterPro"/>
</dbReference>
<accession>A0A8K0P7R0</accession>
<dbReference type="AlphaFoldDB" id="A0A8K0P7R0"/>
<evidence type="ECO:0000256" key="1">
    <source>
        <dbReference type="SAM" id="SignalP"/>
    </source>
</evidence>
<proteinExistence type="predicted"/>
<feature type="domain" description="Cuticle protein CPCFC" evidence="2">
    <location>
        <begin position="27"/>
        <end position="43"/>
    </location>
</feature>
<gene>
    <name evidence="3" type="ORF">J437_LFUL011010</name>
</gene>
<dbReference type="Proteomes" id="UP000792457">
    <property type="component" value="Unassembled WGS sequence"/>
</dbReference>
<reference evidence="3" key="1">
    <citation type="submission" date="2013-04" db="EMBL/GenBank/DDBJ databases">
        <authorList>
            <person name="Qu J."/>
            <person name="Murali S.C."/>
            <person name="Bandaranaike D."/>
            <person name="Bellair M."/>
            <person name="Blankenburg K."/>
            <person name="Chao H."/>
            <person name="Dinh H."/>
            <person name="Doddapaneni H."/>
            <person name="Downs B."/>
            <person name="Dugan-Rocha S."/>
            <person name="Elkadiri S."/>
            <person name="Gnanaolivu R.D."/>
            <person name="Hernandez B."/>
            <person name="Javaid M."/>
            <person name="Jayaseelan J.C."/>
            <person name="Lee S."/>
            <person name="Li M."/>
            <person name="Ming W."/>
            <person name="Munidasa M."/>
            <person name="Muniz J."/>
            <person name="Nguyen L."/>
            <person name="Ongeri F."/>
            <person name="Osuji N."/>
            <person name="Pu L.-L."/>
            <person name="Puazo M."/>
            <person name="Qu C."/>
            <person name="Quiroz J."/>
            <person name="Raj R."/>
            <person name="Weissenberger G."/>
            <person name="Xin Y."/>
            <person name="Zou X."/>
            <person name="Han Y."/>
            <person name="Richards S."/>
            <person name="Worley K."/>
            <person name="Muzny D."/>
            <person name="Gibbs R."/>
        </authorList>
    </citation>
    <scope>NUCLEOTIDE SEQUENCE</scope>
    <source>
        <strain evidence="3">Sampled in the wild</strain>
    </source>
</reference>
<comment type="caution">
    <text evidence="3">The sequence shown here is derived from an EMBL/GenBank/DDBJ whole genome shotgun (WGS) entry which is preliminary data.</text>
</comment>
<keyword evidence="4" id="KW-1185">Reference proteome</keyword>
<evidence type="ECO:0000259" key="2">
    <source>
        <dbReference type="Pfam" id="PF17223"/>
    </source>
</evidence>
<dbReference type="OrthoDB" id="8186685at2759"/>
<keyword evidence="1" id="KW-0732">Signal</keyword>
<evidence type="ECO:0000313" key="3">
    <source>
        <dbReference type="EMBL" id="KAG8236257.1"/>
    </source>
</evidence>
<protein>
    <recommendedName>
        <fullName evidence="2">Cuticle protein CPCFC domain-containing protein</fullName>
    </recommendedName>
</protein>
<evidence type="ECO:0000313" key="4">
    <source>
        <dbReference type="Proteomes" id="UP000792457"/>
    </source>
</evidence>
<feature type="signal peptide" evidence="1">
    <location>
        <begin position="1"/>
        <end position="18"/>
    </location>
</feature>
<dbReference type="InterPro" id="IPR033778">
    <property type="entry name" value="CPCFC"/>
</dbReference>
<feature type="chain" id="PRO_5035453566" description="Cuticle protein CPCFC domain-containing protein" evidence="1">
    <location>
        <begin position="19"/>
        <end position="168"/>
    </location>
</feature>